<evidence type="ECO:0000313" key="1">
    <source>
        <dbReference type="EMBL" id="GAG44578.1"/>
    </source>
</evidence>
<gene>
    <name evidence="1" type="ORF">S01H1_80019</name>
</gene>
<accession>X0Y795</accession>
<feature type="non-terminal residue" evidence="1">
    <location>
        <position position="58"/>
    </location>
</feature>
<name>X0Y795_9ZZZZ</name>
<comment type="caution">
    <text evidence="1">The sequence shown here is derived from an EMBL/GenBank/DDBJ whole genome shotgun (WGS) entry which is preliminary data.</text>
</comment>
<dbReference type="EMBL" id="BARS01053995">
    <property type="protein sequence ID" value="GAG44578.1"/>
    <property type="molecule type" value="Genomic_DNA"/>
</dbReference>
<protein>
    <submittedName>
        <fullName evidence="1">Uncharacterized protein</fullName>
    </submittedName>
</protein>
<proteinExistence type="predicted"/>
<dbReference type="AlphaFoldDB" id="X0Y795"/>
<organism evidence="1">
    <name type="scientific">marine sediment metagenome</name>
    <dbReference type="NCBI Taxonomy" id="412755"/>
    <lineage>
        <taxon>unclassified sequences</taxon>
        <taxon>metagenomes</taxon>
        <taxon>ecological metagenomes</taxon>
    </lineage>
</organism>
<reference evidence="1" key="1">
    <citation type="journal article" date="2014" name="Front. Microbiol.">
        <title>High frequency of phylogenetically diverse reductive dehalogenase-homologous genes in deep subseafloor sedimentary metagenomes.</title>
        <authorList>
            <person name="Kawai M."/>
            <person name="Futagami T."/>
            <person name="Toyoda A."/>
            <person name="Takaki Y."/>
            <person name="Nishi S."/>
            <person name="Hori S."/>
            <person name="Arai W."/>
            <person name="Tsubouchi T."/>
            <person name="Morono Y."/>
            <person name="Uchiyama I."/>
            <person name="Ito T."/>
            <person name="Fujiyama A."/>
            <person name="Inagaki F."/>
            <person name="Takami H."/>
        </authorList>
    </citation>
    <scope>NUCLEOTIDE SEQUENCE</scope>
    <source>
        <strain evidence="1">Expedition CK06-06</strain>
    </source>
</reference>
<sequence length="58" mass="6963">MNRSKDISAIFENYQGTLDMSPQTSFKRDKEFFQYVIESNPHLAPLRNVKLKYIFELY</sequence>